<dbReference type="AlphaFoldDB" id="A0A6J4V6G3"/>
<feature type="compositionally biased region" description="Basic and acidic residues" evidence="1">
    <location>
        <begin position="98"/>
        <end position="109"/>
    </location>
</feature>
<protein>
    <submittedName>
        <fullName evidence="3">Uncharacterized protein</fullName>
    </submittedName>
</protein>
<sequence>MSDEPRNRQSDDRRFPAGESVGTSGDDRPGTTGSPLRTRRDPIARDGAQLRPASPQPPWQEEPAQRRRGTGRYASPTGDLPPAAMPDGVPAWMGQNRAKRDGSARREPVVPRPLGGAVRHADDYVGGRPGHAGASSMRPGATGSWPVPPKRSEGPSVGQRVIDPPGRDTLLAPPQDAVTGAAGEGTVAGPAPRRRASGERRFNRRSSIGALDDPITTRLLLLVAVSAAAMWAVTRLLAGNVEEALVLRLGVDGAPSQIAGAGAIWRVPFVATMLALMSIGTALLVAARDRFAARFLLGAGVLVQALIWVAAITLLR</sequence>
<dbReference type="EMBL" id="CADCWK010000281">
    <property type="protein sequence ID" value="CAA9569986.1"/>
    <property type="molecule type" value="Genomic_DNA"/>
</dbReference>
<keyword evidence="2" id="KW-0812">Transmembrane</keyword>
<keyword evidence="2" id="KW-1133">Transmembrane helix</keyword>
<evidence type="ECO:0000256" key="2">
    <source>
        <dbReference type="SAM" id="Phobius"/>
    </source>
</evidence>
<feature type="transmembrane region" description="Helical" evidence="2">
    <location>
        <begin position="258"/>
        <end position="283"/>
    </location>
</feature>
<accession>A0A6J4V6G3</accession>
<feature type="region of interest" description="Disordered" evidence="1">
    <location>
        <begin position="1"/>
        <end position="201"/>
    </location>
</feature>
<gene>
    <name evidence="3" type="ORF">AVDCRST_MAG33-2425</name>
</gene>
<feature type="transmembrane region" description="Helical" evidence="2">
    <location>
        <begin position="295"/>
        <end position="315"/>
    </location>
</feature>
<evidence type="ECO:0000256" key="1">
    <source>
        <dbReference type="SAM" id="MobiDB-lite"/>
    </source>
</evidence>
<keyword evidence="2" id="KW-0472">Membrane</keyword>
<evidence type="ECO:0000313" key="3">
    <source>
        <dbReference type="EMBL" id="CAA9569986.1"/>
    </source>
</evidence>
<feature type="transmembrane region" description="Helical" evidence="2">
    <location>
        <begin position="219"/>
        <end position="238"/>
    </location>
</feature>
<organism evidence="3">
    <name type="scientific">uncultured Thermomicrobiales bacterium</name>
    <dbReference type="NCBI Taxonomy" id="1645740"/>
    <lineage>
        <taxon>Bacteria</taxon>
        <taxon>Pseudomonadati</taxon>
        <taxon>Thermomicrobiota</taxon>
        <taxon>Thermomicrobia</taxon>
        <taxon>Thermomicrobiales</taxon>
        <taxon>environmental samples</taxon>
    </lineage>
</organism>
<feature type="compositionally biased region" description="Low complexity" evidence="1">
    <location>
        <begin position="177"/>
        <end position="191"/>
    </location>
</feature>
<reference evidence="3" key="1">
    <citation type="submission" date="2020-02" db="EMBL/GenBank/DDBJ databases">
        <authorList>
            <person name="Meier V. D."/>
        </authorList>
    </citation>
    <scope>NUCLEOTIDE SEQUENCE</scope>
    <source>
        <strain evidence="3">AVDCRST_MAG33</strain>
    </source>
</reference>
<feature type="compositionally biased region" description="Basic and acidic residues" evidence="1">
    <location>
        <begin position="1"/>
        <end position="16"/>
    </location>
</feature>
<proteinExistence type="predicted"/>
<name>A0A6J4V6G3_9BACT</name>